<dbReference type="GO" id="GO:0006614">
    <property type="term" value="P:SRP-dependent cotranslational protein targeting to membrane"/>
    <property type="evidence" value="ECO:0007669"/>
    <property type="project" value="InterPro"/>
</dbReference>
<evidence type="ECO:0000313" key="11">
    <source>
        <dbReference type="Proteomes" id="UP000567293"/>
    </source>
</evidence>
<protein>
    <submittedName>
        <fullName evidence="10">Signal recognition particle-docking protein FtsY</fullName>
    </submittedName>
</protein>
<dbReference type="GO" id="GO:0003924">
    <property type="term" value="F:GTPase activity"/>
    <property type="evidence" value="ECO:0007669"/>
    <property type="project" value="TreeGrafter"/>
</dbReference>
<keyword evidence="3" id="KW-1003">Cell membrane</keyword>
<dbReference type="GO" id="GO:0005525">
    <property type="term" value="F:GTP binding"/>
    <property type="evidence" value="ECO:0007669"/>
    <property type="project" value="UniProtKB-KW"/>
</dbReference>
<dbReference type="Pfam" id="PF00448">
    <property type="entry name" value="SRP54"/>
    <property type="match status" value="1"/>
</dbReference>
<reference evidence="10" key="1">
    <citation type="submission" date="2020-06" db="EMBL/GenBank/DDBJ databases">
        <title>Legume-microbial interactions unlock mineral nutrients during tropical forest succession.</title>
        <authorList>
            <person name="Epihov D.Z."/>
        </authorList>
    </citation>
    <scope>NUCLEOTIDE SEQUENCE [LARGE SCALE GENOMIC DNA]</scope>
    <source>
        <strain evidence="10">Pan2503</strain>
    </source>
</reference>
<evidence type="ECO:0000256" key="6">
    <source>
        <dbReference type="ARBA" id="ARBA00023134"/>
    </source>
</evidence>
<dbReference type="PANTHER" id="PTHR43134">
    <property type="entry name" value="SIGNAL RECOGNITION PARTICLE RECEPTOR SUBUNIT ALPHA"/>
    <property type="match status" value="1"/>
</dbReference>
<evidence type="ECO:0000256" key="3">
    <source>
        <dbReference type="ARBA" id="ARBA00022475"/>
    </source>
</evidence>
<keyword evidence="11" id="KW-1185">Reference proteome</keyword>
<dbReference type="GO" id="GO:0005886">
    <property type="term" value="C:plasma membrane"/>
    <property type="evidence" value="ECO:0007669"/>
    <property type="project" value="UniProtKB-SubCell"/>
</dbReference>
<keyword evidence="7" id="KW-0472">Membrane</keyword>
<dbReference type="InterPro" id="IPR003593">
    <property type="entry name" value="AAA+_ATPase"/>
</dbReference>
<dbReference type="Gene3D" id="3.40.50.300">
    <property type="entry name" value="P-loop containing nucleotide triphosphate hydrolases"/>
    <property type="match status" value="1"/>
</dbReference>
<dbReference type="EMBL" id="JACDQQ010001992">
    <property type="protein sequence ID" value="MBA0087410.1"/>
    <property type="molecule type" value="Genomic_DNA"/>
</dbReference>
<keyword evidence="6" id="KW-0342">GTP-binding</keyword>
<accession>A0A7V8NTV3</accession>
<dbReference type="InterPro" id="IPR004390">
    <property type="entry name" value="SR_rcpt_FtsY"/>
</dbReference>
<dbReference type="SUPFAM" id="SSF52540">
    <property type="entry name" value="P-loop containing nucleoside triphosphate hydrolases"/>
    <property type="match status" value="1"/>
</dbReference>
<keyword evidence="4" id="KW-0547">Nucleotide-binding</keyword>
<dbReference type="SMART" id="SM00382">
    <property type="entry name" value="AAA"/>
    <property type="match status" value="1"/>
</dbReference>
<evidence type="ECO:0000256" key="4">
    <source>
        <dbReference type="ARBA" id="ARBA00022741"/>
    </source>
</evidence>
<evidence type="ECO:0000256" key="7">
    <source>
        <dbReference type="ARBA" id="ARBA00023136"/>
    </source>
</evidence>
<dbReference type="InterPro" id="IPR027417">
    <property type="entry name" value="P-loop_NTPase"/>
</dbReference>
<dbReference type="NCBIfam" id="TIGR00064">
    <property type="entry name" value="ftsY"/>
    <property type="match status" value="1"/>
</dbReference>
<dbReference type="SMART" id="SM00962">
    <property type="entry name" value="SRP54"/>
    <property type="match status" value="1"/>
</dbReference>
<keyword evidence="5" id="KW-0378">Hydrolase</keyword>
<evidence type="ECO:0000256" key="8">
    <source>
        <dbReference type="ARBA" id="ARBA00023170"/>
    </source>
</evidence>
<dbReference type="Proteomes" id="UP000567293">
    <property type="component" value="Unassembled WGS sequence"/>
</dbReference>
<comment type="subcellular location">
    <subcellularLocation>
        <location evidence="1">Cell membrane</location>
        <topology evidence="1">Peripheral membrane protein</topology>
        <orientation evidence="1">Cytoplasmic side</orientation>
    </subcellularLocation>
</comment>
<proteinExistence type="inferred from homology"/>
<dbReference type="FunFam" id="3.40.50.300:FF:000053">
    <property type="entry name" value="Signal recognition particle receptor FtsY"/>
    <property type="match status" value="1"/>
</dbReference>
<feature type="non-terminal residue" evidence="10">
    <location>
        <position position="1"/>
    </location>
</feature>
<dbReference type="AlphaFoldDB" id="A0A7V8NTV3"/>
<comment type="caution">
    <text evidence="10">The sequence shown here is derived from an EMBL/GenBank/DDBJ whole genome shotgun (WGS) entry which is preliminary data.</text>
</comment>
<gene>
    <name evidence="10" type="primary">ftsY</name>
    <name evidence="10" type="ORF">HRJ53_20695</name>
</gene>
<evidence type="ECO:0000259" key="9">
    <source>
        <dbReference type="PROSITE" id="PS00300"/>
    </source>
</evidence>
<dbReference type="PROSITE" id="PS00300">
    <property type="entry name" value="SRP54"/>
    <property type="match status" value="1"/>
</dbReference>
<organism evidence="10 11">
    <name type="scientific">Candidatus Acidiferrum panamense</name>
    <dbReference type="NCBI Taxonomy" id="2741543"/>
    <lineage>
        <taxon>Bacteria</taxon>
        <taxon>Pseudomonadati</taxon>
        <taxon>Acidobacteriota</taxon>
        <taxon>Terriglobia</taxon>
        <taxon>Candidatus Acidiferrales</taxon>
        <taxon>Candidatus Acidiferrum</taxon>
    </lineage>
</organism>
<evidence type="ECO:0000256" key="5">
    <source>
        <dbReference type="ARBA" id="ARBA00022801"/>
    </source>
</evidence>
<comment type="similarity">
    <text evidence="2">Belongs to the GTP-binding SRP family.</text>
</comment>
<dbReference type="GO" id="GO:0005047">
    <property type="term" value="F:signal recognition particle binding"/>
    <property type="evidence" value="ECO:0007669"/>
    <property type="project" value="TreeGrafter"/>
</dbReference>
<feature type="domain" description="SRP54-type proteins GTP-binding" evidence="9">
    <location>
        <begin position="181"/>
        <end position="194"/>
    </location>
</feature>
<evidence type="ECO:0000313" key="10">
    <source>
        <dbReference type="EMBL" id="MBA0087410.1"/>
    </source>
</evidence>
<keyword evidence="8" id="KW-0675">Receptor</keyword>
<evidence type="ECO:0000256" key="2">
    <source>
        <dbReference type="ARBA" id="ARBA00008531"/>
    </source>
</evidence>
<name>A0A7V8NTV3_9BACT</name>
<dbReference type="PANTHER" id="PTHR43134:SF1">
    <property type="entry name" value="SIGNAL RECOGNITION PARTICLE RECEPTOR SUBUNIT ALPHA"/>
    <property type="match status" value="1"/>
</dbReference>
<evidence type="ECO:0000256" key="1">
    <source>
        <dbReference type="ARBA" id="ARBA00004413"/>
    </source>
</evidence>
<dbReference type="InterPro" id="IPR000897">
    <property type="entry name" value="SRP54_GTPase_dom"/>
</dbReference>
<dbReference type="CDD" id="cd17874">
    <property type="entry name" value="FtsY"/>
    <property type="match status" value="1"/>
</dbReference>
<sequence length="208" mass="21798">SPNGAGTRVIFIVGVNGAGKTTSIGKLANRLRQENRSVVLCAADTFRAAAIEQLEVWAERNGVEVIKQKSGADPAAVVYDAMAAAKARSADVVIVDTAGRLHTKSNLMAELEKMKRTAGKVIPGAPHDVLLVLDATTGQNGLVQAREFTSTVGVTGIILTKLDGTAKGGIVVAISRELGLPIRFVGTGEQINDLVPFDAETYANSLFD</sequence>